<dbReference type="PRINTS" id="PR01217">
    <property type="entry name" value="PRICHEXTENSN"/>
</dbReference>
<dbReference type="EMBL" id="BJWK01000008">
    <property type="protein sequence ID" value="GEM09421.1"/>
    <property type="molecule type" value="Genomic_DNA"/>
</dbReference>
<proteinExistence type="predicted"/>
<feature type="compositionally biased region" description="Polar residues" evidence="1">
    <location>
        <begin position="66"/>
        <end position="81"/>
    </location>
</feature>
<evidence type="ECO:0000313" key="3">
    <source>
        <dbReference type="EMBL" id="GEM09421.1"/>
    </source>
</evidence>
<feature type="compositionally biased region" description="Low complexity" evidence="1">
    <location>
        <begin position="220"/>
        <end position="239"/>
    </location>
</feature>
<comment type="caution">
    <text evidence="3">The sequence shown here is derived from an EMBL/GenBank/DDBJ whole genome shotgun (WGS) entry which is preliminary data.</text>
</comment>
<feature type="compositionally biased region" description="Low complexity" evidence="1">
    <location>
        <begin position="133"/>
        <end position="160"/>
    </location>
</feature>
<reference evidence="3 4" key="1">
    <citation type="submission" date="2019-07" db="EMBL/GenBank/DDBJ databases">
        <title>Rhodotorula toruloides NBRC10032 genome sequencing.</title>
        <authorList>
            <person name="Shida Y."/>
            <person name="Takaku H."/>
            <person name="Ogasawara W."/>
            <person name="Mori K."/>
        </authorList>
    </citation>
    <scope>NUCLEOTIDE SEQUENCE [LARGE SCALE GENOMIC DNA]</scope>
    <source>
        <strain evidence="3 4">NBRC10032</strain>
    </source>
</reference>
<gene>
    <name evidence="3" type="ORF">Rt10032_c08g3438</name>
</gene>
<feature type="compositionally biased region" description="Low complexity" evidence="1">
    <location>
        <begin position="272"/>
        <end position="286"/>
    </location>
</feature>
<evidence type="ECO:0000313" key="4">
    <source>
        <dbReference type="Proteomes" id="UP000321518"/>
    </source>
</evidence>
<feature type="chain" id="PRO_5022179523" description="Proteophosphoglycan ppg4" evidence="2">
    <location>
        <begin position="20"/>
        <end position="355"/>
    </location>
</feature>
<keyword evidence="2" id="KW-0732">Signal</keyword>
<evidence type="ECO:0000256" key="2">
    <source>
        <dbReference type="SAM" id="SignalP"/>
    </source>
</evidence>
<accession>A0A511KGB5</accession>
<feature type="compositionally biased region" description="Low complexity" evidence="1">
    <location>
        <begin position="88"/>
        <end position="99"/>
    </location>
</feature>
<dbReference type="Proteomes" id="UP000321518">
    <property type="component" value="Unassembled WGS sequence"/>
</dbReference>
<organism evidence="3 4">
    <name type="scientific">Rhodotorula toruloides</name>
    <name type="common">Yeast</name>
    <name type="synonym">Rhodosporidium toruloides</name>
    <dbReference type="NCBI Taxonomy" id="5286"/>
    <lineage>
        <taxon>Eukaryota</taxon>
        <taxon>Fungi</taxon>
        <taxon>Dikarya</taxon>
        <taxon>Basidiomycota</taxon>
        <taxon>Pucciniomycotina</taxon>
        <taxon>Microbotryomycetes</taxon>
        <taxon>Sporidiobolales</taxon>
        <taxon>Sporidiobolaceae</taxon>
        <taxon>Rhodotorula</taxon>
    </lineage>
</organism>
<feature type="region of interest" description="Disordered" evidence="1">
    <location>
        <begin position="336"/>
        <end position="355"/>
    </location>
</feature>
<dbReference type="OrthoDB" id="2530240at2759"/>
<evidence type="ECO:0000256" key="1">
    <source>
        <dbReference type="SAM" id="MobiDB-lite"/>
    </source>
</evidence>
<dbReference type="AlphaFoldDB" id="A0A511KGB5"/>
<feature type="region of interest" description="Disordered" evidence="1">
    <location>
        <begin position="208"/>
        <end position="286"/>
    </location>
</feature>
<feature type="compositionally biased region" description="Pro residues" evidence="1">
    <location>
        <begin position="170"/>
        <end position="183"/>
    </location>
</feature>
<feature type="region of interest" description="Disordered" evidence="1">
    <location>
        <begin position="66"/>
        <end position="191"/>
    </location>
</feature>
<protein>
    <recommendedName>
        <fullName evidence="5">Proteophosphoglycan ppg4</fullName>
    </recommendedName>
</protein>
<feature type="signal peptide" evidence="2">
    <location>
        <begin position="1"/>
        <end position="19"/>
    </location>
</feature>
<name>A0A511KGB5_RHOTO</name>
<evidence type="ECO:0008006" key="5">
    <source>
        <dbReference type="Google" id="ProtNLM"/>
    </source>
</evidence>
<sequence>MRTSALLSSLAALAALASAQHQDKPSHYDHQRQRRWVWGPSIIQDPTSGQDTATLPPIGSNVNQFTTPAQTITTPNSTPTMPSFPPHASSSSTSASSQSFGGGKQGAAAADATTPHASRSTIHRLPFVERKSSSLAAASSQPSATTTPASSSPTTAPPISRIVGHRTTTPTPPPSPTTTPPSSSPTTTPAETHRILWRERKESWLFAHPSSSLGSMRDVPPATTPATTTPAGGFGRTTPDPGTALHPPTFSGPPGTMPPGGVPGSYAISHLPSTSSTSTPTTPAQAVATGGALAEVEGAVGEVAGVVGGAVQGVRGMAGLAKREASPRARFQVVVKRKMKHSTLHERRRRTVSVD</sequence>